<evidence type="ECO:0000256" key="1">
    <source>
        <dbReference type="SAM" id="MobiDB-lite"/>
    </source>
</evidence>
<dbReference type="EMBL" id="AMZH03016158">
    <property type="protein sequence ID" value="RRT44922.1"/>
    <property type="molecule type" value="Genomic_DNA"/>
</dbReference>
<gene>
    <name evidence="2" type="ORF">B296_00036667</name>
</gene>
<protein>
    <submittedName>
        <fullName evidence="2">Uncharacterized protein</fullName>
    </submittedName>
</protein>
<reference evidence="2 3" key="1">
    <citation type="journal article" date="2014" name="Agronomy (Basel)">
        <title>A Draft Genome Sequence for Ensete ventricosum, the Drought-Tolerant Tree Against Hunger.</title>
        <authorList>
            <person name="Harrison J."/>
            <person name="Moore K.A."/>
            <person name="Paszkiewicz K."/>
            <person name="Jones T."/>
            <person name="Grant M."/>
            <person name="Ambacheew D."/>
            <person name="Muzemil S."/>
            <person name="Studholme D.J."/>
        </authorList>
    </citation>
    <scope>NUCLEOTIDE SEQUENCE [LARGE SCALE GENOMIC DNA]</scope>
</reference>
<sequence>MATTKKNKPQPPPESKGSEEETIARAGEKKRKKKPGNEIDEIFQGKKAKKSKTLVHTHMLLKASSIALLLLSSIVHPPARAPLSARSFMVSSSSAAYPCRGSAGAPTGTGCGAIPVGRGCINPPGTAAGAYCPWLPTPTP</sequence>
<proteinExistence type="predicted"/>
<accession>A0A426XZM9</accession>
<comment type="caution">
    <text evidence="2">The sequence shown here is derived from an EMBL/GenBank/DDBJ whole genome shotgun (WGS) entry which is preliminary data.</text>
</comment>
<dbReference type="AlphaFoldDB" id="A0A426XZM9"/>
<evidence type="ECO:0000313" key="3">
    <source>
        <dbReference type="Proteomes" id="UP000287651"/>
    </source>
</evidence>
<name>A0A426XZM9_ENSVE</name>
<feature type="compositionally biased region" description="Basic and acidic residues" evidence="1">
    <location>
        <begin position="16"/>
        <end position="27"/>
    </location>
</feature>
<organism evidence="2 3">
    <name type="scientific">Ensete ventricosum</name>
    <name type="common">Abyssinian banana</name>
    <name type="synonym">Musa ensete</name>
    <dbReference type="NCBI Taxonomy" id="4639"/>
    <lineage>
        <taxon>Eukaryota</taxon>
        <taxon>Viridiplantae</taxon>
        <taxon>Streptophyta</taxon>
        <taxon>Embryophyta</taxon>
        <taxon>Tracheophyta</taxon>
        <taxon>Spermatophyta</taxon>
        <taxon>Magnoliopsida</taxon>
        <taxon>Liliopsida</taxon>
        <taxon>Zingiberales</taxon>
        <taxon>Musaceae</taxon>
        <taxon>Ensete</taxon>
    </lineage>
</organism>
<evidence type="ECO:0000313" key="2">
    <source>
        <dbReference type="EMBL" id="RRT44922.1"/>
    </source>
</evidence>
<dbReference type="Proteomes" id="UP000287651">
    <property type="component" value="Unassembled WGS sequence"/>
</dbReference>
<feature type="region of interest" description="Disordered" evidence="1">
    <location>
        <begin position="1"/>
        <end position="44"/>
    </location>
</feature>